<evidence type="ECO:0000313" key="3">
    <source>
        <dbReference type="Proteomes" id="UP000005220"/>
    </source>
</evidence>
<dbReference type="PANTHER" id="PTHR15020">
    <property type="entry name" value="FLAVIN REDUCTASE-RELATED"/>
    <property type="match status" value="1"/>
</dbReference>
<dbReference type="EMBL" id="HE650824">
    <property type="protein sequence ID" value="CCF57963.1"/>
    <property type="molecule type" value="Genomic_DNA"/>
</dbReference>
<evidence type="ECO:0000259" key="1">
    <source>
        <dbReference type="Pfam" id="PF13460"/>
    </source>
</evidence>
<reference evidence="2 3" key="1">
    <citation type="journal article" date="2011" name="Proc. Natl. Acad. Sci. U.S.A.">
        <title>Evolutionary erosion of yeast sex chromosomes by mating-type switching accidents.</title>
        <authorList>
            <person name="Gordon J.L."/>
            <person name="Armisen D."/>
            <person name="Proux-Wera E."/>
            <person name="Oheigeartaigh S.S."/>
            <person name="Byrne K.P."/>
            <person name="Wolfe K.H."/>
        </authorList>
    </citation>
    <scope>NUCLEOTIDE SEQUENCE [LARGE SCALE GENOMIC DNA]</scope>
    <source>
        <strain evidence="3">ATCC 22294 / BCRC 22015 / CBS 2517 / CECT 1963 / NBRC 1671 / NRRL Y-8276</strain>
    </source>
</reference>
<dbReference type="Gene3D" id="3.40.50.720">
    <property type="entry name" value="NAD(P)-binding Rossmann-like Domain"/>
    <property type="match status" value="1"/>
</dbReference>
<name>H2AUB3_KAZAF</name>
<dbReference type="HOGENOM" id="CLU_025711_1_2_1"/>
<dbReference type="AlphaFoldDB" id="H2AUB3"/>
<organism evidence="2 3">
    <name type="scientific">Kazachstania africana (strain ATCC 22294 / BCRC 22015 / CBS 2517 / CECT 1963 / NBRC 1671 / NRRL Y-8276)</name>
    <name type="common">Yeast</name>
    <name type="synonym">Kluyveromyces africanus</name>
    <dbReference type="NCBI Taxonomy" id="1071382"/>
    <lineage>
        <taxon>Eukaryota</taxon>
        <taxon>Fungi</taxon>
        <taxon>Dikarya</taxon>
        <taxon>Ascomycota</taxon>
        <taxon>Saccharomycotina</taxon>
        <taxon>Saccharomycetes</taxon>
        <taxon>Saccharomycetales</taxon>
        <taxon>Saccharomycetaceae</taxon>
        <taxon>Kazachstania</taxon>
    </lineage>
</organism>
<proteinExistence type="predicted"/>
<dbReference type="InterPro" id="IPR016040">
    <property type="entry name" value="NAD(P)-bd_dom"/>
</dbReference>
<sequence length="239" mass="26616">MSNIQNCKIGIIGANGKTGTLLISKLLNLKELENKKNIVAFIRNKEAFIKNIGLVDVEKITTRLYDLEIDDVESLASKCKDIDILVFLAGAGRQGKQRLFSVDLDGVFKCVEVCERLGTVQRFIAVSVLKVEDRKFWWNIEGLRGYFIAKKAADHEIQRSHLNYTILHPGWLGMSKGTGKICAIDKVAGTLVHSNNYLEREDLAEVIVACMLNPNATSRQVIPLINGDLPIVDAINDIH</sequence>
<dbReference type="STRING" id="1071382.H2AUB3"/>
<protein>
    <recommendedName>
        <fullName evidence="1">NAD(P)-binding domain-containing protein</fullName>
    </recommendedName>
</protein>
<evidence type="ECO:0000313" key="2">
    <source>
        <dbReference type="EMBL" id="CCF57963.1"/>
    </source>
</evidence>
<dbReference type="PANTHER" id="PTHR15020:SF50">
    <property type="entry name" value="UPF0659 PROTEIN YMR090W"/>
    <property type="match status" value="1"/>
</dbReference>
<dbReference type="Proteomes" id="UP000005220">
    <property type="component" value="Chromosome 4"/>
</dbReference>
<feature type="domain" description="NAD(P)-binding" evidence="1">
    <location>
        <begin position="13"/>
        <end position="214"/>
    </location>
</feature>
<dbReference type="Pfam" id="PF13460">
    <property type="entry name" value="NAD_binding_10"/>
    <property type="match status" value="1"/>
</dbReference>
<dbReference type="InterPro" id="IPR036291">
    <property type="entry name" value="NAD(P)-bd_dom_sf"/>
</dbReference>
<gene>
    <name evidence="2" type="primary">KAFR0D03150</name>
    <name evidence="2" type="ORF">KAFR_0D03150</name>
</gene>
<dbReference type="GeneID" id="13882208"/>
<dbReference type="KEGG" id="kaf:KAFR_0D03150"/>
<dbReference type="RefSeq" id="XP_003957098.1">
    <property type="nucleotide sequence ID" value="XM_003957049.1"/>
</dbReference>
<dbReference type="InParanoid" id="H2AUB3"/>
<dbReference type="OrthoDB" id="10254604at2759"/>
<dbReference type="SUPFAM" id="SSF51735">
    <property type="entry name" value="NAD(P)-binding Rossmann-fold domains"/>
    <property type="match status" value="1"/>
</dbReference>
<keyword evidence="3" id="KW-1185">Reference proteome</keyword>
<accession>H2AUB3</accession>
<dbReference type="eggNOG" id="KOG1203">
    <property type="taxonomic scope" value="Eukaryota"/>
</dbReference>